<dbReference type="PANTHER" id="PTHR36114">
    <property type="entry name" value="16.7 KDA PROTEIN IN WHIE LOCUS"/>
    <property type="match status" value="1"/>
</dbReference>
<dbReference type="InterPro" id="IPR013096">
    <property type="entry name" value="Cupin_2"/>
</dbReference>
<dbReference type="SUPFAM" id="SSF51182">
    <property type="entry name" value="RmlC-like cupins"/>
    <property type="match status" value="1"/>
</dbReference>
<dbReference type="InterPro" id="IPR014710">
    <property type="entry name" value="RmlC-like_jellyroll"/>
</dbReference>
<organism evidence="2 3">
    <name type="scientific">Amaricoccus macauensis</name>
    <dbReference type="NCBI Taxonomy" id="57001"/>
    <lineage>
        <taxon>Bacteria</taxon>
        <taxon>Pseudomonadati</taxon>
        <taxon>Pseudomonadota</taxon>
        <taxon>Alphaproteobacteria</taxon>
        <taxon>Rhodobacterales</taxon>
        <taxon>Paracoccaceae</taxon>
        <taxon>Amaricoccus</taxon>
    </lineage>
</organism>
<dbReference type="PANTHER" id="PTHR36114:SF8">
    <property type="entry name" value="CUPIN TYPE-1 DOMAIN-CONTAINING PROTEIN"/>
    <property type="match status" value="1"/>
</dbReference>
<dbReference type="EMBL" id="JACHFM010000001">
    <property type="protein sequence ID" value="MBB5220963.1"/>
    <property type="molecule type" value="Genomic_DNA"/>
</dbReference>
<dbReference type="InterPro" id="IPR052044">
    <property type="entry name" value="PKS_Associated_Protein"/>
</dbReference>
<gene>
    <name evidence="2" type="ORF">HNP73_000884</name>
</gene>
<dbReference type="RefSeq" id="WP_184147381.1">
    <property type="nucleotide sequence ID" value="NZ_JACHFM010000001.1"/>
</dbReference>
<reference evidence="2 3" key="1">
    <citation type="submission" date="2020-08" db="EMBL/GenBank/DDBJ databases">
        <title>Genomic Encyclopedia of Type Strains, Phase IV (KMG-IV): sequencing the most valuable type-strain genomes for metagenomic binning, comparative biology and taxonomic classification.</title>
        <authorList>
            <person name="Goeker M."/>
        </authorList>
    </citation>
    <scope>NUCLEOTIDE SEQUENCE [LARGE SCALE GENOMIC DNA]</scope>
    <source>
        <strain evidence="2 3">DSM 101730</strain>
    </source>
</reference>
<dbReference type="Pfam" id="PF07883">
    <property type="entry name" value="Cupin_2"/>
    <property type="match status" value="1"/>
</dbReference>
<dbReference type="Gene3D" id="2.60.120.10">
    <property type="entry name" value="Jelly Rolls"/>
    <property type="match status" value="1"/>
</dbReference>
<keyword evidence="3" id="KW-1185">Reference proteome</keyword>
<dbReference type="CDD" id="cd02214">
    <property type="entry name" value="cupin_MJ1618"/>
    <property type="match status" value="1"/>
</dbReference>
<sequence length="134" mass="14098">MPAWLVPGPFPAEFMTDERCSITELLNIDESPDASLALARVAPGVTTRLHAVTGTTECYVILAGHGVVEVDGTPEAVSPGDRIVIPAGVAQRITATGAAPLEFHCVCTPRFRPANYVDLGDPPPATAPARRSPR</sequence>
<evidence type="ECO:0000313" key="2">
    <source>
        <dbReference type="EMBL" id="MBB5220963.1"/>
    </source>
</evidence>
<evidence type="ECO:0000313" key="3">
    <source>
        <dbReference type="Proteomes" id="UP000549457"/>
    </source>
</evidence>
<keyword evidence="2" id="KW-0413">Isomerase</keyword>
<accession>A0A840SNH2</accession>
<dbReference type="Proteomes" id="UP000549457">
    <property type="component" value="Unassembled WGS sequence"/>
</dbReference>
<feature type="domain" description="Cupin type-2" evidence="1">
    <location>
        <begin position="38"/>
        <end position="107"/>
    </location>
</feature>
<dbReference type="InterPro" id="IPR011051">
    <property type="entry name" value="RmlC_Cupin_sf"/>
</dbReference>
<dbReference type="AlphaFoldDB" id="A0A840SNH2"/>
<evidence type="ECO:0000259" key="1">
    <source>
        <dbReference type="Pfam" id="PF07883"/>
    </source>
</evidence>
<name>A0A840SNH2_9RHOB</name>
<protein>
    <submittedName>
        <fullName evidence="2">Mannose-6-phosphate isomerase-like protein (Cupin superfamily)</fullName>
    </submittedName>
</protein>
<dbReference type="GO" id="GO:0016853">
    <property type="term" value="F:isomerase activity"/>
    <property type="evidence" value="ECO:0007669"/>
    <property type="project" value="UniProtKB-KW"/>
</dbReference>
<comment type="caution">
    <text evidence="2">The sequence shown here is derived from an EMBL/GenBank/DDBJ whole genome shotgun (WGS) entry which is preliminary data.</text>
</comment>
<proteinExistence type="predicted"/>